<organism>
    <name type="scientific">Pediculus humanus subsp. corporis</name>
    <name type="common">Body louse</name>
    <dbReference type="NCBI Taxonomy" id="121224"/>
    <lineage>
        <taxon>Eukaryota</taxon>
        <taxon>Metazoa</taxon>
        <taxon>Ecdysozoa</taxon>
        <taxon>Arthropoda</taxon>
        <taxon>Hexapoda</taxon>
        <taxon>Insecta</taxon>
        <taxon>Pterygota</taxon>
        <taxon>Neoptera</taxon>
        <taxon>Paraneoptera</taxon>
        <taxon>Psocodea</taxon>
        <taxon>Troctomorpha</taxon>
        <taxon>Phthiraptera</taxon>
        <taxon>Anoplura</taxon>
        <taxon>Pediculidae</taxon>
        <taxon>Pediculus</taxon>
    </lineage>
</organism>
<protein>
    <recommendedName>
        <fullName evidence="2">Adipose-secreted signaling protein</fullName>
    </recommendedName>
</protein>
<dbReference type="VEuPathDB" id="VectorBase:PHUM212680"/>
<dbReference type="EMBL" id="DS235171">
    <property type="protein sequence ID" value="EEB12891.1"/>
    <property type="molecule type" value="Genomic_DNA"/>
</dbReference>
<dbReference type="PANTHER" id="PTHR13287:SF2">
    <property type="entry name" value="ADIPOSE-SECRETED SIGNALING PROTEIN"/>
    <property type="match status" value="1"/>
</dbReference>
<dbReference type="OMA" id="GVRCIGM"/>
<sequence>MCASTVKKGHVNFGSENFVPKDNTITIRQTSPGQVQIGLGFLRYQHTYSISIDIPKFYFMGYELESILDAAEKSEPNVNCKIVNISEKENTYEITVEFHANKERLLKEELTLSLENNDNLTIEFIARVLGPGKGTPLLKNGIKCIGVSRDELSDT</sequence>
<evidence type="ECO:0000313" key="4">
    <source>
        <dbReference type="EnsemblMetazoa" id="PHUM212680-PA"/>
    </source>
</evidence>
<dbReference type="EnsemblMetazoa" id="PHUM212680-RA">
    <property type="protein sequence ID" value="PHUM212680-PA"/>
    <property type="gene ID" value="PHUM212680"/>
</dbReference>
<dbReference type="Pfam" id="PF15006">
    <property type="entry name" value="DUF4517"/>
    <property type="match status" value="1"/>
</dbReference>
<dbReference type="Proteomes" id="UP000009046">
    <property type="component" value="Unassembled WGS sequence"/>
</dbReference>
<evidence type="ECO:0000313" key="5">
    <source>
        <dbReference type="Proteomes" id="UP000009046"/>
    </source>
</evidence>
<proteinExistence type="inferred from homology"/>
<dbReference type="OrthoDB" id="6246153at2759"/>
<evidence type="ECO:0000313" key="3">
    <source>
        <dbReference type="EMBL" id="EEB12891.1"/>
    </source>
</evidence>
<keyword evidence="5" id="KW-1185">Reference proteome</keyword>
<dbReference type="PANTHER" id="PTHR13287">
    <property type="entry name" value="ADIPOSE-SECRETED SIGNALING PROTEIN"/>
    <property type="match status" value="1"/>
</dbReference>
<dbReference type="GeneID" id="8237434"/>
<dbReference type="AlphaFoldDB" id="E0VHK5"/>
<dbReference type="HOGENOM" id="CLU_094626_1_0_1"/>
<dbReference type="KEGG" id="phu:Phum_PHUM212680"/>
<dbReference type="RefSeq" id="XP_002425629.1">
    <property type="nucleotide sequence ID" value="XM_002425584.1"/>
</dbReference>
<accession>E0VHK5</accession>
<evidence type="ECO:0000256" key="1">
    <source>
        <dbReference type="ARBA" id="ARBA00035018"/>
    </source>
</evidence>
<reference evidence="3" key="2">
    <citation type="submission" date="2007-04" db="EMBL/GenBank/DDBJ databases">
        <title>The genome of the human body louse.</title>
        <authorList>
            <consortium name="The Human Body Louse Genome Consortium"/>
            <person name="Kirkness E."/>
            <person name="Walenz B."/>
            <person name="Hass B."/>
            <person name="Bruggner R."/>
            <person name="Strausberg R."/>
        </authorList>
    </citation>
    <scope>NUCLEOTIDE SEQUENCE</scope>
    <source>
        <strain evidence="3">USDA</strain>
    </source>
</reference>
<reference evidence="3" key="1">
    <citation type="submission" date="2007-04" db="EMBL/GenBank/DDBJ databases">
        <title>Annotation of Pediculus humanus corporis strain USDA.</title>
        <authorList>
            <person name="Kirkness E."/>
            <person name="Hannick L."/>
            <person name="Hass B."/>
            <person name="Bruggner R."/>
            <person name="Lawson D."/>
            <person name="Bidwell S."/>
            <person name="Joardar V."/>
            <person name="Caler E."/>
            <person name="Walenz B."/>
            <person name="Inman J."/>
            <person name="Schobel S."/>
            <person name="Galinsky K."/>
            <person name="Amedeo P."/>
            <person name="Strausberg R."/>
        </authorList>
    </citation>
    <scope>NUCLEOTIDE SEQUENCE</scope>
    <source>
        <strain evidence="3">USDA</strain>
    </source>
</reference>
<dbReference type="InParanoid" id="E0VHK5"/>
<reference evidence="4" key="3">
    <citation type="submission" date="2021-02" db="UniProtKB">
        <authorList>
            <consortium name="EnsemblMetazoa"/>
        </authorList>
    </citation>
    <scope>IDENTIFICATION</scope>
    <source>
        <strain evidence="4">USDA</strain>
    </source>
</reference>
<dbReference type="STRING" id="121224.E0VHK5"/>
<dbReference type="CTD" id="8237434"/>
<dbReference type="EMBL" id="AAZO01002449">
    <property type="status" value="NOT_ANNOTATED_CDS"/>
    <property type="molecule type" value="Genomic_DNA"/>
</dbReference>
<comment type="similarity">
    <text evidence="1">Belongs to the ADISSP family.</text>
</comment>
<gene>
    <name evidence="4" type="primary">8237434</name>
    <name evidence="3" type="ORF">Phum_PHUM212680</name>
</gene>
<dbReference type="eggNOG" id="ENOG502S79C">
    <property type="taxonomic scope" value="Eukaryota"/>
</dbReference>
<name>E0VHK5_PEDHC</name>
<evidence type="ECO:0000256" key="2">
    <source>
        <dbReference type="ARBA" id="ARBA00035300"/>
    </source>
</evidence>
<dbReference type="FunCoup" id="E0VHK5">
    <property type="interactions" value="751"/>
</dbReference>
<dbReference type="InterPro" id="IPR026794">
    <property type="entry name" value="ADISSP"/>
</dbReference>